<dbReference type="KEGG" id="osg:BST96_03375"/>
<dbReference type="GO" id="GO:0003677">
    <property type="term" value="F:DNA binding"/>
    <property type="evidence" value="ECO:0007669"/>
    <property type="project" value="UniProtKB-KW"/>
</dbReference>
<dbReference type="STRING" id="716816.BST96_03375"/>
<dbReference type="InterPro" id="IPR009057">
    <property type="entry name" value="Homeodomain-like_sf"/>
</dbReference>
<dbReference type="Gene3D" id="1.10.357.10">
    <property type="entry name" value="Tetracycline Repressor, domain 2"/>
    <property type="match status" value="1"/>
</dbReference>
<feature type="domain" description="PsrA tetracyclin repressor-like C-terminal" evidence="3">
    <location>
        <begin position="126"/>
        <end position="234"/>
    </location>
</feature>
<dbReference type="Pfam" id="PF17939">
    <property type="entry name" value="TetR_C_30"/>
    <property type="match status" value="1"/>
</dbReference>
<dbReference type="EMBL" id="CP019343">
    <property type="protein sequence ID" value="ARN73230.1"/>
    <property type="molecule type" value="Genomic_DNA"/>
</dbReference>
<evidence type="ECO:0000313" key="5">
    <source>
        <dbReference type="Proteomes" id="UP000193450"/>
    </source>
</evidence>
<keyword evidence="1" id="KW-0238">DNA-binding</keyword>
<dbReference type="AlphaFoldDB" id="A0A1X9N541"/>
<gene>
    <name evidence="4" type="ORF">BST96_03375</name>
</gene>
<keyword evidence="5" id="KW-1185">Reference proteome</keyword>
<evidence type="ECO:0000259" key="2">
    <source>
        <dbReference type="Pfam" id="PF00440"/>
    </source>
</evidence>
<evidence type="ECO:0000259" key="3">
    <source>
        <dbReference type="Pfam" id="PF17939"/>
    </source>
</evidence>
<evidence type="ECO:0000256" key="1">
    <source>
        <dbReference type="ARBA" id="ARBA00023125"/>
    </source>
</evidence>
<sequence length="266" mass="29826">MILKIKAAALKYDFTPFKASGLIVITYQYTDLSPCAEITPDNKEQTRERLLLAGEKLIAENGIEGVSLRQVGIEAGQKNTSAALYHFSHKEGLLLAIFEYRMAHVDQRRHQLLDKDDSSIRALIKAWVLPDLEEITSTKGGSYHARFLAVASNHPALNFSKLWTSPYASSYMRIAKGLKALLPKMPETIFYSRFGMAMIQSIYNLADQERLRSSKSKNAISEDLFIHQLIDVMEGIFIAPISTETKKQLKLAKPASQATTLKKGYV</sequence>
<name>A0A1X9N541_9GAMM</name>
<dbReference type="InterPro" id="IPR001647">
    <property type="entry name" value="HTH_TetR"/>
</dbReference>
<dbReference type="RefSeq" id="WP_169713893.1">
    <property type="nucleotide sequence ID" value="NZ_CP019343.1"/>
</dbReference>
<feature type="domain" description="HTH tetR-type" evidence="2">
    <location>
        <begin position="50"/>
        <end position="97"/>
    </location>
</feature>
<dbReference type="Pfam" id="PF00440">
    <property type="entry name" value="TetR_N"/>
    <property type="match status" value="1"/>
</dbReference>
<organism evidence="4 5">
    <name type="scientific">Oceanicoccus sagamiensis</name>
    <dbReference type="NCBI Taxonomy" id="716816"/>
    <lineage>
        <taxon>Bacteria</taxon>
        <taxon>Pseudomonadati</taxon>
        <taxon>Pseudomonadota</taxon>
        <taxon>Gammaproteobacteria</taxon>
        <taxon>Cellvibrionales</taxon>
        <taxon>Spongiibacteraceae</taxon>
        <taxon>Oceanicoccus</taxon>
    </lineage>
</organism>
<reference evidence="4 5" key="1">
    <citation type="submission" date="2016-11" db="EMBL/GenBank/DDBJ databases">
        <title>Trade-off between light-utilization and light-protection in marine flavobacteria.</title>
        <authorList>
            <person name="Kumagai Y."/>
        </authorList>
    </citation>
    <scope>NUCLEOTIDE SEQUENCE [LARGE SCALE GENOMIC DNA]</scope>
    <source>
        <strain evidence="4 5">NBRC 107125</strain>
    </source>
</reference>
<dbReference type="SUPFAM" id="SSF46689">
    <property type="entry name" value="Homeodomain-like"/>
    <property type="match status" value="1"/>
</dbReference>
<proteinExistence type="predicted"/>
<accession>A0A1X9N541</accession>
<dbReference type="Proteomes" id="UP000193450">
    <property type="component" value="Chromosome"/>
</dbReference>
<protein>
    <recommendedName>
        <fullName evidence="6">HTH tetR-type domain-containing protein</fullName>
    </recommendedName>
</protein>
<evidence type="ECO:0008006" key="6">
    <source>
        <dbReference type="Google" id="ProtNLM"/>
    </source>
</evidence>
<dbReference type="InterPro" id="IPR041586">
    <property type="entry name" value="PsrA_TetR_C"/>
</dbReference>
<evidence type="ECO:0000313" key="4">
    <source>
        <dbReference type="EMBL" id="ARN73230.1"/>
    </source>
</evidence>